<comment type="caution">
    <text evidence="1">The sequence shown here is derived from an EMBL/GenBank/DDBJ whole genome shotgun (WGS) entry which is preliminary data.</text>
</comment>
<dbReference type="Proteomes" id="UP000680279">
    <property type="component" value="Unassembled WGS sequence"/>
</dbReference>
<accession>A0ABQ4KA61</accession>
<dbReference type="EMBL" id="BOQT01000018">
    <property type="protein sequence ID" value="GIN22602.1"/>
    <property type="molecule type" value="Genomic_DNA"/>
</dbReference>
<reference evidence="1 2" key="1">
    <citation type="submission" date="2021-03" db="EMBL/GenBank/DDBJ databases">
        <title>Antimicrobial resistance genes in bacteria isolated from Japanese honey, and their potential for conferring macrolide and lincosamide resistance in the American foulbrood pathogen Paenibacillus larvae.</title>
        <authorList>
            <person name="Okamoto M."/>
            <person name="Kumagai M."/>
            <person name="Kanamori H."/>
            <person name="Takamatsu D."/>
        </authorList>
    </citation>
    <scope>NUCLEOTIDE SEQUENCE [LARGE SCALE GENOMIC DNA]</scope>
    <source>
        <strain evidence="1 2">J1TS3</strain>
    </source>
</reference>
<evidence type="ECO:0000313" key="1">
    <source>
        <dbReference type="EMBL" id="GIN22602.1"/>
    </source>
</evidence>
<keyword evidence="2" id="KW-1185">Reference proteome</keyword>
<organism evidence="1 2">
    <name type="scientific">Siminovitchia fordii</name>
    <dbReference type="NCBI Taxonomy" id="254759"/>
    <lineage>
        <taxon>Bacteria</taxon>
        <taxon>Bacillati</taxon>
        <taxon>Bacillota</taxon>
        <taxon>Bacilli</taxon>
        <taxon>Bacillales</taxon>
        <taxon>Bacillaceae</taxon>
        <taxon>Siminovitchia</taxon>
    </lineage>
</organism>
<protein>
    <submittedName>
        <fullName evidence="1">Uncharacterized protein</fullName>
    </submittedName>
</protein>
<proteinExistence type="predicted"/>
<name>A0ABQ4KA61_9BACI</name>
<gene>
    <name evidence="1" type="ORF">J1TS3_37360</name>
</gene>
<dbReference type="RefSeq" id="WP_212963718.1">
    <property type="nucleotide sequence ID" value="NZ_BOQT01000018.1"/>
</dbReference>
<sequence length="101" mass="11925">MTEEMSNAKLLSEAFKALDTRMHKENKFQSAINEFMAVCTDHKDIDFTKYSPLIIKTAAKYIAYGFERDLVFKYAKEFGLDGLYMIYQLQQDFNINLHYKM</sequence>
<evidence type="ECO:0000313" key="2">
    <source>
        <dbReference type="Proteomes" id="UP000680279"/>
    </source>
</evidence>